<dbReference type="AlphaFoldDB" id="A0A6I8U215"/>
<gene>
    <name evidence="2" type="primary">110679023</name>
</gene>
<evidence type="ECO:0000313" key="2">
    <source>
        <dbReference type="EnsemblMetazoa" id="AAEL023002-PB"/>
    </source>
</evidence>
<protein>
    <recommendedName>
        <fullName evidence="4">Transposase domain-containing protein</fullName>
    </recommendedName>
</protein>
<dbReference type="InParanoid" id="A0A6I8U215"/>
<evidence type="ECO:0000256" key="1">
    <source>
        <dbReference type="SAM" id="MobiDB-lite"/>
    </source>
</evidence>
<reference evidence="2" key="2">
    <citation type="submission" date="2020-05" db="UniProtKB">
        <authorList>
            <consortium name="EnsemblMetazoa"/>
        </authorList>
    </citation>
    <scope>IDENTIFICATION</scope>
    <source>
        <strain evidence="2">LVP_AGWG</strain>
    </source>
</reference>
<reference evidence="2 3" key="1">
    <citation type="submission" date="2017-06" db="EMBL/GenBank/DDBJ databases">
        <title>Aedes aegypti genome working group (AGWG) sequencing and assembly.</title>
        <authorList>
            <consortium name="Aedes aegypti Genome Working Group (AGWG)"/>
            <person name="Matthews B.J."/>
        </authorList>
    </citation>
    <scope>NUCLEOTIDE SEQUENCE [LARGE SCALE GENOMIC DNA]</scope>
    <source>
        <strain evidence="2 3">LVP_AGWG</strain>
    </source>
</reference>
<evidence type="ECO:0000313" key="3">
    <source>
        <dbReference type="Proteomes" id="UP000008820"/>
    </source>
</evidence>
<dbReference type="PANTHER" id="PTHR46579">
    <property type="entry name" value="F5/8 TYPE C DOMAIN-CONTAINING PROTEIN-RELATED"/>
    <property type="match status" value="1"/>
</dbReference>
<accession>A0A6I8U215</accession>
<proteinExistence type="predicted"/>
<keyword evidence="3" id="KW-1185">Reference proteome</keyword>
<name>A0A6I8U215_AEDAE</name>
<organism evidence="2 3">
    <name type="scientific">Aedes aegypti</name>
    <name type="common">Yellowfever mosquito</name>
    <name type="synonym">Culex aegypti</name>
    <dbReference type="NCBI Taxonomy" id="7159"/>
    <lineage>
        <taxon>Eukaryota</taxon>
        <taxon>Metazoa</taxon>
        <taxon>Ecdysozoa</taxon>
        <taxon>Arthropoda</taxon>
        <taxon>Hexapoda</taxon>
        <taxon>Insecta</taxon>
        <taxon>Pterygota</taxon>
        <taxon>Neoptera</taxon>
        <taxon>Endopterygota</taxon>
        <taxon>Diptera</taxon>
        <taxon>Nematocera</taxon>
        <taxon>Culicoidea</taxon>
        <taxon>Culicidae</taxon>
        <taxon>Culicinae</taxon>
        <taxon>Aedini</taxon>
        <taxon>Aedes</taxon>
        <taxon>Stegomyia</taxon>
    </lineage>
</organism>
<dbReference type="PANTHER" id="PTHR46579:SF1">
    <property type="entry name" value="F5_8 TYPE C DOMAIN-CONTAINING PROTEIN"/>
    <property type="match status" value="1"/>
</dbReference>
<dbReference type="EnsemblMetazoa" id="AAEL023002-RB">
    <property type="protein sequence ID" value="AAEL023002-PB"/>
    <property type="gene ID" value="AAEL023002"/>
</dbReference>
<dbReference type="Proteomes" id="UP000008820">
    <property type="component" value="Chromosome 3"/>
</dbReference>
<dbReference type="OrthoDB" id="7761718at2759"/>
<evidence type="ECO:0008006" key="4">
    <source>
        <dbReference type="Google" id="ProtNLM"/>
    </source>
</evidence>
<sequence>MHYCELVPTESDTEAESREECSEKVTISNDAEFSKNWNAGFEDNEENSEAASVLDDSLNGSYQSDYAEEDCAETNQPEWFSKFTHGFLNGSKNMKFESDLTAEEIRFMILNYYIRHRLTQRALVDLLKMINLMVGSKILPECFEAFKAYFPEPYEISRIYYCTECQCRMGKSTPVKGAVCSIPECSGNKFDFFITIPVAQQLRETMIKYRKQIADYEDLVRSEGISDINKGAIVQELSTKIDGKTITLSVNTDGAAAYRWSINKPCYPIFVVVNNLPPRIRFDKKNLLMAAIWLNKGEPNIPLFFQEFCEEMMRLSKDFIIQSDVYNVVVVQNCLDSVARPKLQNSTQFNGRFGCSVCNHEGKVVNGNQIRYPFKTTDNRDHSETRQLMIEAHNTGTSIKGIKGLSVFLSIPHFDIVRGFPPDYMHSVLLGVVKQLWELFTASSNHTKPYYIGTQMSEVETRMLNIRTPSLFSRYPGKIEDMKKNKASDWENMLFHYFYPIVIGILPKTYLDNFMLLSTCIFQLLDTNLTEKTIDMVDIQLKNFVRKFQKLYGEENMYFNVHVLTHLPSSAKNFGALWNSSLYPYENGNGMILGFRNGNNHPVVQIAHKFMLNRICHNDAYLNNSSIITWHSNLWSSKPVQRITFDRELIFELSETLQIDETITEREFSHHNKFTYDGVQYCTRESCKELGYDDSFIKIGSHFYHIEHVLVDRNDRAHIIGRKLNTTQIFNNMFSYKNSSEYHLKQITHNVRPCVSISIQKEKNTVHYISACKPNTQIN</sequence>
<feature type="region of interest" description="Disordered" evidence="1">
    <location>
        <begin position="1"/>
        <end position="25"/>
    </location>
</feature>